<sequence>MADTQNARSVRLRDRPHWRDAITALPAAAVIVVTLAASLQGAAVEEPEMVLLVILVLGALPLVNGYFLLRGTIVAELDPRGVRLYRPATRFLHRRRETPEFDLPWAEVERFVLWHRTTARRDFSYSVTMLGVESRTPLDERGKATVESLLIEPDPTLLGALGGGNPREGLPAHVPDATIGRSVVFNASGARALAAAVARFAPKVSVIDARNAGRPRRVEAVDKGPKR</sequence>
<gene>
    <name evidence="2" type="ORF">ACFO8M_03370</name>
</gene>
<keyword evidence="1" id="KW-0472">Membrane</keyword>
<keyword evidence="1" id="KW-1133">Transmembrane helix</keyword>
<organism evidence="2 3">
    <name type="scientific">Glycomyces rhizosphaerae</name>
    <dbReference type="NCBI Taxonomy" id="2054422"/>
    <lineage>
        <taxon>Bacteria</taxon>
        <taxon>Bacillati</taxon>
        <taxon>Actinomycetota</taxon>
        <taxon>Actinomycetes</taxon>
        <taxon>Glycomycetales</taxon>
        <taxon>Glycomycetaceae</taxon>
        <taxon>Glycomyces</taxon>
    </lineage>
</organism>
<feature type="transmembrane region" description="Helical" evidence="1">
    <location>
        <begin position="21"/>
        <end position="43"/>
    </location>
</feature>
<accession>A0ABV7PST8</accession>
<dbReference type="Proteomes" id="UP001595712">
    <property type="component" value="Unassembled WGS sequence"/>
</dbReference>
<keyword evidence="1" id="KW-0812">Transmembrane</keyword>
<keyword evidence="3" id="KW-1185">Reference proteome</keyword>
<evidence type="ECO:0008006" key="4">
    <source>
        <dbReference type="Google" id="ProtNLM"/>
    </source>
</evidence>
<feature type="transmembrane region" description="Helical" evidence="1">
    <location>
        <begin position="49"/>
        <end position="69"/>
    </location>
</feature>
<comment type="caution">
    <text evidence="2">The sequence shown here is derived from an EMBL/GenBank/DDBJ whole genome shotgun (WGS) entry which is preliminary data.</text>
</comment>
<proteinExistence type="predicted"/>
<reference evidence="3" key="1">
    <citation type="journal article" date="2019" name="Int. J. Syst. Evol. Microbiol.">
        <title>The Global Catalogue of Microorganisms (GCM) 10K type strain sequencing project: providing services to taxonomists for standard genome sequencing and annotation.</title>
        <authorList>
            <consortium name="The Broad Institute Genomics Platform"/>
            <consortium name="The Broad Institute Genome Sequencing Center for Infectious Disease"/>
            <person name="Wu L."/>
            <person name="Ma J."/>
        </authorList>
    </citation>
    <scope>NUCLEOTIDE SEQUENCE [LARGE SCALE GENOMIC DNA]</scope>
    <source>
        <strain evidence="3">CGMCC 4.7396</strain>
    </source>
</reference>
<name>A0ABV7PST8_9ACTN</name>
<evidence type="ECO:0000313" key="2">
    <source>
        <dbReference type="EMBL" id="MFC3491525.1"/>
    </source>
</evidence>
<dbReference type="RefSeq" id="WP_387970463.1">
    <property type="nucleotide sequence ID" value="NZ_JBHRWO010000004.1"/>
</dbReference>
<evidence type="ECO:0000256" key="1">
    <source>
        <dbReference type="SAM" id="Phobius"/>
    </source>
</evidence>
<evidence type="ECO:0000313" key="3">
    <source>
        <dbReference type="Proteomes" id="UP001595712"/>
    </source>
</evidence>
<protein>
    <recommendedName>
        <fullName evidence="4">PH domain-containing protein</fullName>
    </recommendedName>
</protein>
<dbReference type="EMBL" id="JBHRWO010000004">
    <property type="protein sequence ID" value="MFC3491525.1"/>
    <property type="molecule type" value="Genomic_DNA"/>
</dbReference>